<dbReference type="InterPro" id="IPR000847">
    <property type="entry name" value="LysR_HTH_N"/>
</dbReference>
<feature type="domain" description="HTH lysR-type" evidence="6">
    <location>
        <begin position="29"/>
        <end position="86"/>
    </location>
</feature>
<evidence type="ECO:0000256" key="2">
    <source>
        <dbReference type="ARBA" id="ARBA00023015"/>
    </source>
</evidence>
<dbReference type="GO" id="GO:0003700">
    <property type="term" value="F:DNA-binding transcription factor activity"/>
    <property type="evidence" value="ECO:0007669"/>
    <property type="project" value="InterPro"/>
</dbReference>
<evidence type="ECO:0000256" key="3">
    <source>
        <dbReference type="ARBA" id="ARBA00023125"/>
    </source>
</evidence>
<proteinExistence type="inferred from homology"/>
<dbReference type="PANTHER" id="PTHR30346:SF26">
    <property type="entry name" value="HYDROGEN PEROXIDE-INDUCIBLE GENES ACTIVATOR"/>
    <property type="match status" value="1"/>
</dbReference>
<dbReference type="SUPFAM" id="SSF53850">
    <property type="entry name" value="Periplasmic binding protein-like II"/>
    <property type="match status" value="1"/>
</dbReference>
<evidence type="ECO:0000259" key="6">
    <source>
        <dbReference type="PROSITE" id="PS50931"/>
    </source>
</evidence>
<reference evidence="7 8" key="1">
    <citation type="submission" date="2006-03" db="EMBL/GenBank/DDBJ databases">
        <title>Complete sequence of Methylobacillus flagellatus KT.</title>
        <authorList>
            <consortium name="US DOE Joint Genome Institute"/>
            <person name="Copeland A."/>
            <person name="Lucas S."/>
            <person name="Lapidus A."/>
            <person name="Barry K."/>
            <person name="Detter J.C."/>
            <person name="Glavina del Rio T."/>
            <person name="Hammon N."/>
            <person name="Israni S."/>
            <person name="Dalin E."/>
            <person name="Tice H."/>
            <person name="Pitluck S."/>
            <person name="Brettin T."/>
            <person name="Bruce D."/>
            <person name="Han C."/>
            <person name="Tapia R."/>
            <person name="Saunders E."/>
            <person name="Gilna P."/>
            <person name="Schmutz J."/>
            <person name="Larimer F."/>
            <person name="Land M."/>
            <person name="Kyrpides N."/>
            <person name="Anderson I."/>
            <person name="Richardson P."/>
        </authorList>
    </citation>
    <scope>NUCLEOTIDE SEQUENCE [LARGE SCALE GENOMIC DNA]</scope>
    <source>
        <strain evidence="8">KT / ATCC 51484 / DSM 6875</strain>
    </source>
</reference>
<evidence type="ECO:0000256" key="4">
    <source>
        <dbReference type="ARBA" id="ARBA00023159"/>
    </source>
</evidence>
<dbReference type="AlphaFoldDB" id="Q1GX89"/>
<dbReference type="Gene3D" id="3.40.190.10">
    <property type="entry name" value="Periplasmic binding protein-like II"/>
    <property type="match status" value="2"/>
</dbReference>
<keyword evidence="8" id="KW-1185">Reference proteome</keyword>
<dbReference type="PROSITE" id="PS50931">
    <property type="entry name" value="HTH_LYSR"/>
    <property type="match status" value="1"/>
</dbReference>
<keyword evidence="3" id="KW-0238">DNA-binding</keyword>
<dbReference type="Proteomes" id="UP000002440">
    <property type="component" value="Chromosome"/>
</dbReference>
<dbReference type="FunFam" id="1.10.10.10:FF:000001">
    <property type="entry name" value="LysR family transcriptional regulator"/>
    <property type="match status" value="1"/>
</dbReference>
<dbReference type="eggNOG" id="COG0583">
    <property type="taxonomic scope" value="Bacteria"/>
</dbReference>
<comment type="similarity">
    <text evidence="1">Belongs to the LysR transcriptional regulatory family.</text>
</comment>
<dbReference type="SUPFAM" id="SSF46785">
    <property type="entry name" value="Winged helix' DNA-binding domain"/>
    <property type="match status" value="1"/>
</dbReference>
<dbReference type="GO" id="GO:0032993">
    <property type="term" value="C:protein-DNA complex"/>
    <property type="evidence" value="ECO:0007669"/>
    <property type="project" value="TreeGrafter"/>
</dbReference>
<dbReference type="KEGG" id="mfa:Mfla_0020"/>
<dbReference type="EMBL" id="CP000284">
    <property type="protein sequence ID" value="ABE48291.1"/>
    <property type="molecule type" value="Genomic_DNA"/>
</dbReference>
<keyword evidence="2" id="KW-0805">Transcription regulation</keyword>
<dbReference type="CDD" id="cd08411">
    <property type="entry name" value="PBP2_OxyR"/>
    <property type="match status" value="1"/>
</dbReference>
<accession>Q1GX89</accession>
<name>Q1GX89_METFK</name>
<sequence>MGMMVFFDKIYHPLINCFRSINSNYHDNMTLSELKFIVAVAKERNFRRAAEKCFVSQPALSLAVKKLEEELGVTIFERSHRDVATTPIGEQIIAQAIRTLEESDRIKEIARMGNNQLAGPFKLGVIYSTGPYLLPEIIPALRRLAPEMPLEVEENLTANLETQLRNRVIDAAIIALPFDVPGVRCEPLYDESFVVAVPDIHPWAERKEIRAEELADEKVLLLNSGHCFSNQVVLACPELSRHGEVLQGNSLETIRNMVASNLGITVLPCSAAAGRYQNPLIRTIPFADPVPTRRIALAWRKGYTREKAIDCLLQAIRALQSPCLQAITAF</sequence>
<keyword evidence="4" id="KW-0010">Activator</keyword>
<dbReference type="InterPro" id="IPR005119">
    <property type="entry name" value="LysR_subst-bd"/>
</dbReference>
<dbReference type="PANTHER" id="PTHR30346">
    <property type="entry name" value="TRANSCRIPTIONAL DUAL REGULATOR HCAR-RELATED"/>
    <property type="match status" value="1"/>
</dbReference>
<dbReference type="Pfam" id="PF03466">
    <property type="entry name" value="LysR_substrate"/>
    <property type="match status" value="1"/>
</dbReference>
<gene>
    <name evidence="7" type="ordered locus">Mfla_0020</name>
</gene>
<dbReference type="InterPro" id="IPR036390">
    <property type="entry name" value="WH_DNA-bd_sf"/>
</dbReference>
<evidence type="ECO:0000313" key="7">
    <source>
        <dbReference type="EMBL" id="ABE48291.1"/>
    </source>
</evidence>
<organism evidence="7 8">
    <name type="scientific">Methylobacillus flagellatus (strain ATCC 51484 / DSM 6875 / VKM B-1610 / KT)</name>
    <dbReference type="NCBI Taxonomy" id="265072"/>
    <lineage>
        <taxon>Bacteria</taxon>
        <taxon>Pseudomonadati</taxon>
        <taxon>Pseudomonadota</taxon>
        <taxon>Betaproteobacteria</taxon>
        <taxon>Nitrosomonadales</taxon>
        <taxon>Methylophilaceae</taxon>
        <taxon>Methylobacillus</taxon>
    </lineage>
</organism>
<dbReference type="STRING" id="265072.Mfla_0020"/>
<dbReference type="PRINTS" id="PR00039">
    <property type="entry name" value="HTHLYSR"/>
</dbReference>
<keyword evidence="5" id="KW-0804">Transcription</keyword>
<evidence type="ECO:0000256" key="5">
    <source>
        <dbReference type="ARBA" id="ARBA00023163"/>
    </source>
</evidence>
<evidence type="ECO:0000313" key="8">
    <source>
        <dbReference type="Proteomes" id="UP000002440"/>
    </source>
</evidence>
<dbReference type="Gene3D" id="1.10.10.10">
    <property type="entry name" value="Winged helix-like DNA-binding domain superfamily/Winged helix DNA-binding domain"/>
    <property type="match status" value="1"/>
</dbReference>
<dbReference type="HOGENOM" id="CLU_039613_6_4_4"/>
<dbReference type="GO" id="GO:0003677">
    <property type="term" value="F:DNA binding"/>
    <property type="evidence" value="ECO:0007669"/>
    <property type="project" value="UniProtKB-KW"/>
</dbReference>
<dbReference type="Pfam" id="PF00126">
    <property type="entry name" value="HTH_1"/>
    <property type="match status" value="1"/>
</dbReference>
<dbReference type="InterPro" id="IPR036388">
    <property type="entry name" value="WH-like_DNA-bd_sf"/>
</dbReference>
<evidence type="ECO:0000256" key="1">
    <source>
        <dbReference type="ARBA" id="ARBA00009437"/>
    </source>
</evidence>
<protein>
    <submittedName>
        <fullName evidence="7">Transcriptional regulator, LysR family</fullName>
    </submittedName>
</protein>